<comment type="caution">
    <text evidence="7">The sequence shown here is derived from an EMBL/GenBank/DDBJ whole genome shotgun (WGS) entry which is preliminary data.</text>
</comment>
<keyword evidence="2" id="KW-0547">Nucleotide-binding</keyword>
<protein>
    <submittedName>
        <fullName evidence="7">Kinase-like domain-containing protein</fullName>
    </submittedName>
</protein>
<keyword evidence="8" id="KW-1185">Reference proteome</keyword>
<dbReference type="InterPro" id="IPR000719">
    <property type="entry name" value="Prot_kinase_dom"/>
</dbReference>
<dbReference type="InterPro" id="IPR001245">
    <property type="entry name" value="Ser-Thr/Tyr_kinase_cat_dom"/>
</dbReference>
<proteinExistence type="predicted"/>
<dbReference type="PRINTS" id="PR00109">
    <property type="entry name" value="TYRKINASE"/>
</dbReference>
<dbReference type="Proteomes" id="UP000807353">
    <property type="component" value="Unassembled WGS sequence"/>
</dbReference>
<dbReference type="OrthoDB" id="10261027at2759"/>
<evidence type="ECO:0000259" key="6">
    <source>
        <dbReference type="PROSITE" id="PS50011"/>
    </source>
</evidence>
<sequence>MIGLLRHEVQVWSRLSHSNVLKFHGACLESTKPFIVSTLCKNGNALSFLRASPHSSRLHILHDISVGMVYLHSQGVIHADLKASNILIGDNGEALITDFGLSTVQDQVSSSISVTRISSDRVGGTLRWMAPEVLEGKGLNKPADVYGFALIAWEFFIGGAVPFASVDDDGLFKALILKGERPERPQKMDDGTWKMVTECWESDPYERPDFATVERTLTKLINRPDTDKTRNTPNLDRAIESRKPIIKVDTTPSKHNKSDENTRTSSSGSGAKSGMSNLTATTDTSPSFFKGLTNLFRSPKSATFPKSPGGSLESNKMSSENTLMAYAQTIPSLSRIVAQSSSTSYRMNVTLSFLYNVSLTADGVSDILAETVLLPAVISRLLLPEQLESEKYLILGLMANLACRGDARKALLIQTNIISILILSLAPSLSLPVQEHATRCIYNLSTNTDSHRFIVAEKRLLNIFARLLSKGASANHVTNILGCLTNLSHKEMGRVEILSNFEVIKGLIQTISSNVGSRSREQALMCLGNLSVEDQGVRILLSHQHLISSLSICLSHSPSGPVTSQTLRCLRNLSTAATSHGDVLRQPRILLTLSEVLSTREPSNQQRYTLHMLSHLVSSEGGKLWLREEKKNLQWFADNGSAEERAYASHCLSAVQHDE</sequence>
<evidence type="ECO:0000256" key="2">
    <source>
        <dbReference type="ARBA" id="ARBA00022741"/>
    </source>
</evidence>
<dbReference type="InterPro" id="IPR011989">
    <property type="entry name" value="ARM-like"/>
</dbReference>
<dbReference type="GO" id="GO:0005524">
    <property type="term" value="F:ATP binding"/>
    <property type="evidence" value="ECO:0007669"/>
    <property type="project" value="UniProtKB-KW"/>
</dbReference>
<dbReference type="InterPro" id="IPR016024">
    <property type="entry name" value="ARM-type_fold"/>
</dbReference>
<reference evidence="7" key="1">
    <citation type="submission" date="2020-11" db="EMBL/GenBank/DDBJ databases">
        <authorList>
            <consortium name="DOE Joint Genome Institute"/>
            <person name="Ahrendt S."/>
            <person name="Riley R."/>
            <person name="Andreopoulos W."/>
            <person name="Labutti K."/>
            <person name="Pangilinan J."/>
            <person name="Ruiz-Duenas F.J."/>
            <person name="Barrasa J.M."/>
            <person name="Sanchez-Garcia M."/>
            <person name="Camarero S."/>
            <person name="Miyauchi S."/>
            <person name="Serrano A."/>
            <person name="Linde D."/>
            <person name="Babiker R."/>
            <person name="Drula E."/>
            <person name="Ayuso-Fernandez I."/>
            <person name="Pacheco R."/>
            <person name="Padilla G."/>
            <person name="Ferreira P."/>
            <person name="Barriuso J."/>
            <person name="Kellner H."/>
            <person name="Castanera R."/>
            <person name="Alfaro M."/>
            <person name="Ramirez L."/>
            <person name="Pisabarro A.G."/>
            <person name="Kuo A."/>
            <person name="Tritt A."/>
            <person name="Lipzen A."/>
            <person name="He G."/>
            <person name="Yan M."/>
            <person name="Ng V."/>
            <person name="Cullen D."/>
            <person name="Martin F."/>
            <person name="Rosso M.-N."/>
            <person name="Henrissat B."/>
            <person name="Hibbett D."/>
            <person name="Martinez A.T."/>
            <person name="Grigoriev I.V."/>
        </authorList>
    </citation>
    <scope>NUCLEOTIDE SEQUENCE</scope>
    <source>
        <strain evidence="7">CBS 247.69</strain>
    </source>
</reference>
<keyword evidence="1" id="KW-0808">Transferase</keyword>
<dbReference type="Gene3D" id="1.10.510.10">
    <property type="entry name" value="Transferase(Phosphotransferase) domain 1"/>
    <property type="match status" value="1"/>
</dbReference>
<name>A0A9P5Y2R6_9AGAR</name>
<dbReference type="EMBL" id="MU150300">
    <property type="protein sequence ID" value="KAF9460361.1"/>
    <property type="molecule type" value="Genomic_DNA"/>
</dbReference>
<dbReference type="SUPFAM" id="SSF56112">
    <property type="entry name" value="Protein kinase-like (PK-like)"/>
    <property type="match status" value="1"/>
</dbReference>
<evidence type="ECO:0000256" key="5">
    <source>
        <dbReference type="SAM" id="MobiDB-lite"/>
    </source>
</evidence>
<dbReference type="SMART" id="SM00220">
    <property type="entry name" value="S_TKc"/>
    <property type="match status" value="1"/>
</dbReference>
<dbReference type="InterPro" id="IPR000225">
    <property type="entry name" value="Armadillo"/>
</dbReference>
<evidence type="ECO:0000256" key="1">
    <source>
        <dbReference type="ARBA" id="ARBA00022679"/>
    </source>
</evidence>
<evidence type="ECO:0000313" key="7">
    <source>
        <dbReference type="EMBL" id="KAF9460361.1"/>
    </source>
</evidence>
<feature type="compositionally biased region" description="Low complexity" evidence="5">
    <location>
        <begin position="265"/>
        <end position="276"/>
    </location>
</feature>
<feature type="domain" description="Protein kinase" evidence="6">
    <location>
        <begin position="1"/>
        <end position="221"/>
    </location>
</feature>
<organism evidence="7 8">
    <name type="scientific">Collybia nuda</name>
    <dbReference type="NCBI Taxonomy" id="64659"/>
    <lineage>
        <taxon>Eukaryota</taxon>
        <taxon>Fungi</taxon>
        <taxon>Dikarya</taxon>
        <taxon>Basidiomycota</taxon>
        <taxon>Agaricomycotina</taxon>
        <taxon>Agaricomycetes</taxon>
        <taxon>Agaricomycetidae</taxon>
        <taxon>Agaricales</taxon>
        <taxon>Tricholomatineae</taxon>
        <taxon>Clitocybaceae</taxon>
        <taxon>Collybia</taxon>
    </lineage>
</organism>
<dbReference type="PANTHER" id="PTHR44329">
    <property type="entry name" value="SERINE/THREONINE-PROTEIN KINASE TNNI3K-RELATED"/>
    <property type="match status" value="1"/>
</dbReference>
<dbReference type="PANTHER" id="PTHR44329:SF288">
    <property type="entry name" value="MITOGEN-ACTIVATED PROTEIN KINASE KINASE KINASE 20"/>
    <property type="match status" value="1"/>
</dbReference>
<gene>
    <name evidence="7" type="ORF">BDZ94DRAFT_937574</name>
</gene>
<dbReference type="InterPro" id="IPR008271">
    <property type="entry name" value="Ser/Thr_kinase_AS"/>
</dbReference>
<keyword evidence="4" id="KW-0067">ATP-binding</keyword>
<evidence type="ECO:0000256" key="4">
    <source>
        <dbReference type="ARBA" id="ARBA00022840"/>
    </source>
</evidence>
<dbReference type="GO" id="GO:0004674">
    <property type="term" value="F:protein serine/threonine kinase activity"/>
    <property type="evidence" value="ECO:0007669"/>
    <property type="project" value="TreeGrafter"/>
</dbReference>
<evidence type="ECO:0000313" key="8">
    <source>
        <dbReference type="Proteomes" id="UP000807353"/>
    </source>
</evidence>
<dbReference type="SMART" id="SM00185">
    <property type="entry name" value="ARM"/>
    <property type="match status" value="3"/>
</dbReference>
<feature type="region of interest" description="Disordered" evidence="5">
    <location>
        <begin position="221"/>
        <end position="279"/>
    </location>
</feature>
<dbReference type="InterPro" id="IPR051681">
    <property type="entry name" value="Ser/Thr_Kinases-Pseudokinases"/>
</dbReference>
<dbReference type="AlphaFoldDB" id="A0A9P5Y2R6"/>
<dbReference type="PROSITE" id="PS00108">
    <property type="entry name" value="PROTEIN_KINASE_ST"/>
    <property type="match status" value="1"/>
</dbReference>
<accession>A0A9P5Y2R6</accession>
<dbReference type="Pfam" id="PF07714">
    <property type="entry name" value="PK_Tyr_Ser-Thr"/>
    <property type="match status" value="1"/>
</dbReference>
<dbReference type="PROSITE" id="PS50011">
    <property type="entry name" value="PROTEIN_KINASE_DOM"/>
    <property type="match status" value="1"/>
</dbReference>
<dbReference type="Gene3D" id="1.25.10.10">
    <property type="entry name" value="Leucine-rich Repeat Variant"/>
    <property type="match status" value="1"/>
</dbReference>
<evidence type="ECO:0000256" key="3">
    <source>
        <dbReference type="ARBA" id="ARBA00022777"/>
    </source>
</evidence>
<dbReference type="SUPFAM" id="SSF48371">
    <property type="entry name" value="ARM repeat"/>
    <property type="match status" value="1"/>
</dbReference>
<dbReference type="InterPro" id="IPR011009">
    <property type="entry name" value="Kinase-like_dom_sf"/>
</dbReference>
<keyword evidence="3 7" id="KW-0418">Kinase</keyword>